<proteinExistence type="predicted"/>
<accession>A0A1R1PU90</accession>
<keyword evidence="4" id="KW-1185">Reference proteome</keyword>
<sequence>MELIETEDFIAVDKIKRTLRAVIGKVKYAKRFVTQSPSEFFTGTSLECQTGKPTRASVNKKPKKDESTQVNSIGKRSDEIPRRTTRNSTLQRSKDWYSEKDNFCVLEDELDLWSTHGNAQLASKRVGSAKGNVISGNTIYYTRQKKYSSTHSSGKSTRTELDKITGEKRLTQSVKVSKEYEEINEFRRCCKCYTRARCYCDKENRFPIKARKKVTYYESEISDEEEQFYRSSKRKYKNNSSAERVASRNRVLIEKPETWLITPKKKKSGISSSHLVHETNIRNAALKRQIFKPTGEKRESNFSRAGFTSILEKREGRKVKRKYDFGIWNCILTQRETSNSRFLITKELGFLYEELKKVFTSLWTDWVQQIMENEKRKSVFWSGGMIFGGNGLPLKVLSGFGVGNHIGDKYGVDAEVDVLANVYESIPSHLRR</sequence>
<reference evidence="3" key="1">
    <citation type="submission" date="2017-01" db="EMBL/GenBank/DDBJ databases">
        <authorList>
            <person name="Mah S.A."/>
            <person name="Swanson W.J."/>
            <person name="Moy G.W."/>
            <person name="Vacquier V.D."/>
        </authorList>
    </citation>
    <scope>NUCLEOTIDE SEQUENCE [LARGE SCALE GENOMIC DNA]</scope>
    <source>
        <strain evidence="3">COL-18-3</strain>
    </source>
</reference>
<evidence type="ECO:0000313" key="2">
    <source>
        <dbReference type="EMBL" id="OMH83101.1"/>
    </source>
</evidence>
<evidence type="ECO:0000313" key="4">
    <source>
        <dbReference type="Proteomes" id="UP000188320"/>
    </source>
</evidence>
<reference evidence="4" key="2">
    <citation type="submission" date="2017-01" db="EMBL/GenBank/DDBJ databases">
        <authorList>
            <person name="Wang Y."/>
            <person name="White M."/>
            <person name="Kvist S."/>
            <person name="Moncalvo J.-M."/>
        </authorList>
    </citation>
    <scope>NUCLEOTIDE SEQUENCE [LARGE SCALE GENOMIC DNA]</scope>
    <source>
        <strain evidence="4">COL-18-3</strain>
    </source>
</reference>
<organism evidence="3 4">
    <name type="scientific">Zancudomyces culisetae</name>
    <name type="common">Gut fungus</name>
    <name type="synonym">Smittium culisetae</name>
    <dbReference type="NCBI Taxonomy" id="1213189"/>
    <lineage>
        <taxon>Eukaryota</taxon>
        <taxon>Fungi</taxon>
        <taxon>Fungi incertae sedis</taxon>
        <taxon>Zoopagomycota</taxon>
        <taxon>Kickxellomycotina</taxon>
        <taxon>Harpellomycetes</taxon>
        <taxon>Harpellales</taxon>
        <taxon>Legeriomycetaceae</taxon>
        <taxon>Zancudomyces</taxon>
    </lineage>
</organism>
<gene>
    <name evidence="3" type="ORF">AX774_g1926</name>
    <name evidence="2" type="ORF">AX774_g3399</name>
</gene>
<dbReference type="AlphaFoldDB" id="A0A1R1PU90"/>
<name>A0A1R1PU90_ZANCU</name>
<evidence type="ECO:0000256" key="1">
    <source>
        <dbReference type="SAM" id="MobiDB-lite"/>
    </source>
</evidence>
<dbReference type="EMBL" id="LSSK01000180">
    <property type="protein sequence ID" value="OMH84555.1"/>
    <property type="molecule type" value="Genomic_DNA"/>
</dbReference>
<comment type="caution">
    <text evidence="3">The sequence shown here is derived from an EMBL/GenBank/DDBJ whole genome shotgun (WGS) entry which is preliminary data.</text>
</comment>
<evidence type="ECO:0000313" key="3">
    <source>
        <dbReference type="EMBL" id="OMH84555.1"/>
    </source>
</evidence>
<feature type="region of interest" description="Disordered" evidence="1">
    <location>
        <begin position="51"/>
        <end position="91"/>
    </location>
</feature>
<dbReference type="EMBL" id="LSSK01000514">
    <property type="protein sequence ID" value="OMH83101.1"/>
    <property type="molecule type" value="Genomic_DNA"/>
</dbReference>
<dbReference type="Proteomes" id="UP000188320">
    <property type="component" value="Unassembled WGS sequence"/>
</dbReference>
<dbReference type="OrthoDB" id="5753093at2759"/>
<protein>
    <submittedName>
        <fullName evidence="3">Uncharacterized protein</fullName>
    </submittedName>
</protein>